<dbReference type="AlphaFoldDB" id="A0AAU9IS11"/>
<dbReference type="PROSITE" id="PS50096">
    <property type="entry name" value="IQ"/>
    <property type="match status" value="1"/>
</dbReference>
<dbReference type="Pfam" id="PF00612">
    <property type="entry name" value="IQ"/>
    <property type="match status" value="2"/>
</dbReference>
<protein>
    <submittedName>
        <fullName evidence="2">Uncharacterized protein</fullName>
    </submittedName>
</protein>
<keyword evidence="3" id="KW-1185">Reference proteome</keyword>
<comment type="caution">
    <text evidence="2">The sequence shown here is derived from an EMBL/GenBank/DDBJ whole genome shotgun (WGS) entry which is preliminary data.</text>
</comment>
<evidence type="ECO:0000313" key="3">
    <source>
        <dbReference type="Proteomes" id="UP001162131"/>
    </source>
</evidence>
<dbReference type="Proteomes" id="UP001162131">
    <property type="component" value="Unassembled WGS sequence"/>
</dbReference>
<name>A0AAU9IS11_9CILI</name>
<evidence type="ECO:0000256" key="1">
    <source>
        <dbReference type="SAM" id="MobiDB-lite"/>
    </source>
</evidence>
<reference evidence="2" key="1">
    <citation type="submission" date="2021-09" db="EMBL/GenBank/DDBJ databases">
        <authorList>
            <consortium name="AG Swart"/>
            <person name="Singh M."/>
            <person name="Singh A."/>
            <person name="Seah K."/>
            <person name="Emmerich C."/>
        </authorList>
    </citation>
    <scope>NUCLEOTIDE SEQUENCE</scope>
    <source>
        <strain evidence="2">ATCC30299</strain>
    </source>
</reference>
<dbReference type="InterPro" id="IPR027417">
    <property type="entry name" value="P-loop_NTPase"/>
</dbReference>
<dbReference type="EMBL" id="CAJZBQ010000012">
    <property type="protein sequence ID" value="CAG9314545.1"/>
    <property type="molecule type" value="Genomic_DNA"/>
</dbReference>
<proteinExistence type="predicted"/>
<feature type="region of interest" description="Disordered" evidence="1">
    <location>
        <begin position="646"/>
        <end position="693"/>
    </location>
</feature>
<feature type="region of interest" description="Disordered" evidence="1">
    <location>
        <begin position="1"/>
        <end position="46"/>
    </location>
</feature>
<dbReference type="SUPFAM" id="SSF52540">
    <property type="entry name" value="P-loop containing nucleoside triphosphate hydrolases"/>
    <property type="match status" value="1"/>
</dbReference>
<sequence length="893" mass="102967">MNQQKNNRLRKSYSPKASLNSAKREKSVSKPIKSLQNENNDDKFSPKSIDYKIASFSTTVSQSISATDLRFPTLSSPKLSQKTLQSYLAEVKKSLPEDISTQPSERVFTKPKVIKRKPGTRKSTRKGTLSLENSMELRKWKKSAKIKKSKTPGKGLGELMQLMYKKPIKGPPNNDSTKELTSRLYDTAQNEPEEVFRIISSPKKSLDKLIAKKQEKKFEWTEEHEQAFRSLLRKTHSFNSMTKTRLFRELEKKLPEKKTKLEKDWKYDKRSPYINDLDYQSKDYYASGLDLSSPSSHKIGPISNIKTTIRDESFEIDLEEKRIQELVEKTGLSPTNITKLEKIGTHIEKIKDFEDAMKGFEMIYNWEESEAFFDKAKGFLASHILSELHVDMKDLNKARYSYLSGKIAYQRATAELHKKLMLRAEEKRIELRKRQEEFQREVFKTKVMLKKMYGISYINKPKKYLKTTSYKMGSPEFNMYMIKLGYLPPKFKAAPEKLKKGGIIYYKTSSKIPEKSVNNMSQWNYPPDFKAREIEAANKKLMSIKAAAKIQSRIKGWLMRRRMRRMKKASLKIQKLWRAYKCRKVLIAKVITQLFNGNKAKVAKLAKRFKESSLYYKLYQAAEAKRKSKPPAAILSSPKTQKIVPSITSLSSDLSSSHTEKDLSPKRALHSPVDPPKHVTISEPPINNSINPSDQARESYRLEVEAQRINNLLKEILSTRKEMWKYYLGRVNHSELNDQNLTRLLSHESVYAKEQTAGKRKGIIWEESVIRLGAGDDVIQHATPDSLRGKPTDIIIANLSKELCQAIIAKDQARVKFYSLQNKIEDFYKKVNPDPVCDDPFLRKCLTIKEIPDKEEIPLLKPRKSFNPIFGAAESMVGNMVREASSISFRVVG</sequence>
<gene>
    <name evidence="2" type="ORF">BSTOLATCC_MIC11547</name>
</gene>
<dbReference type="SMART" id="SM00015">
    <property type="entry name" value="IQ"/>
    <property type="match status" value="2"/>
</dbReference>
<organism evidence="2 3">
    <name type="scientific">Blepharisma stoltei</name>
    <dbReference type="NCBI Taxonomy" id="1481888"/>
    <lineage>
        <taxon>Eukaryota</taxon>
        <taxon>Sar</taxon>
        <taxon>Alveolata</taxon>
        <taxon>Ciliophora</taxon>
        <taxon>Postciliodesmatophora</taxon>
        <taxon>Heterotrichea</taxon>
        <taxon>Heterotrichida</taxon>
        <taxon>Blepharismidae</taxon>
        <taxon>Blepharisma</taxon>
    </lineage>
</organism>
<evidence type="ECO:0000313" key="2">
    <source>
        <dbReference type="EMBL" id="CAG9314545.1"/>
    </source>
</evidence>
<dbReference type="InterPro" id="IPR000048">
    <property type="entry name" value="IQ_motif_EF-hand-BS"/>
</dbReference>
<dbReference type="Gene3D" id="1.20.5.190">
    <property type="match status" value="1"/>
</dbReference>
<accession>A0AAU9IS11</accession>